<proteinExistence type="predicted"/>
<protein>
    <submittedName>
        <fullName evidence="3">Regulator of G protein signaling superfamily</fullName>
    </submittedName>
</protein>
<dbReference type="InterPro" id="IPR036305">
    <property type="entry name" value="RGS_sf"/>
</dbReference>
<dbReference type="Gene3D" id="1.10.167.10">
    <property type="entry name" value="Regulator of G-protein Signalling 4, domain 2"/>
    <property type="match status" value="1"/>
</dbReference>
<dbReference type="Proteomes" id="UP000247810">
    <property type="component" value="Unassembled WGS sequence"/>
</dbReference>
<dbReference type="PANTHER" id="PTHR10845">
    <property type="entry name" value="REGULATOR OF G PROTEIN SIGNALING"/>
    <property type="match status" value="1"/>
</dbReference>
<organism evidence="3 4">
    <name type="scientific">Aspergillus ellipticus CBS 707.79</name>
    <dbReference type="NCBI Taxonomy" id="1448320"/>
    <lineage>
        <taxon>Eukaryota</taxon>
        <taxon>Fungi</taxon>
        <taxon>Dikarya</taxon>
        <taxon>Ascomycota</taxon>
        <taxon>Pezizomycotina</taxon>
        <taxon>Eurotiomycetes</taxon>
        <taxon>Eurotiomycetidae</taxon>
        <taxon>Eurotiales</taxon>
        <taxon>Aspergillaceae</taxon>
        <taxon>Aspergillus</taxon>
        <taxon>Aspergillus subgen. Circumdati</taxon>
    </lineage>
</organism>
<reference evidence="3 4" key="1">
    <citation type="submission" date="2018-02" db="EMBL/GenBank/DDBJ databases">
        <title>The genomes of Aspergillus section Nigri reveals drivers in fungal speciation.</title>
        <authorList>
            <consortium name="DOE Joint Genome Institute"/>
            <person name="Vesth T.C."/>
            <person name="Nybo J."/>
            <person name="Theobald S."/>
            <person name="Brandl J."/>
            <person name="Frisvad J.C."/>
            <person name="Nielsen K.F."/>
            <person name="Lyhne E.K."/>
            <person name="Kogle M.E."/>
            <person name="Kuo A."/>
            <person name="Riley R."/>
            <person name="Clum A."/>
            <person name="Nolan M."/>
            <person name="Lipzen A."/>
            <person name="Salamov A."/>
            <person name="Henrissat B."/>
            <person name="Wiebenga A."/>
            <person name="De vries R.P."/>
            <person name="Grigoriev I.V."/>
            <person name="Mortensen U.H."/>
            <person name="Andersen M.R."/>
            <person name="Baker S.E."/>
        </authorList>
    </citation>
    <scope>NUCLEOTIDE SEQUENCE [LARGE SCALE GENOMIC DNA]</scope>
    <source>
        <strain evidence="3 4">CBS 707.79</strain>
    </source>
</reference>
<dbReference type="PANTHER" id="PTHR10845:SF267">
    <property type="entry name" value="REGULATOR OF G PROTEIN SIGNALING DOMAIN PROTEIN (AFU_ORTHOLOGUE AFUA_6G06860)"/>
    <property type="match status" value="1"/>
</dbReference>
<dbReference type="PROSITE" id="PS50132">
    <property type="entry name" value="RGS"/>
    <property type="match status" value="1"/>
</dbReference>
<gene>
    <name evidence="3" type="ORF">BO71DRAFT_395844</name>
</gene>
<dbReference type="Pfam" id="PF00615">
    <property type="entry name" value="RGS"/>
    <property type="match status" value="1"/>
</dbReference>
<dbReference type="AlphaFoldDB" id="A0A319DK31"/>
<evidence type="ECO:0000313" key="3">
    <source>
        <dbReference type="EMBL" id="PYH97870.1"/>
    </source>
</evidence>
<dbReference type="EMBL" id="KZ825818">
    <property type="protein sequence ID" value="PYH97870.1"/>
    <property type="molecule type" value="Genomic_DNA"/>
</dbReference>
<dbReference type="InterPro" id="IPR016137">
    <property type="entry name" value="RGS"/>
</dbReference>
<feature type="region of interest" description="Disordered" evidence="1">
    <location>
        <begin position="241"/>
        <end position="272"/>
    </location>
</feature>
<sequence>MAPASDTSPPRLRISTESLYQKLPSLGEVLDNAAHYPYTLESFLDYLSHNHCSEALECLIEADNYKKAYYADHQTYDESHFFSHQELENLLVLWKQLLALYICHGAPREINVSGEERRRLLELAHVTTPPSPRVLDPIVQSTYELLETSIFIQFLASRASSSPTLPSKMKLNMANDGFPLSSLDDITAEVMMEGRHIRCSSVPPDSCRRLSGNSYNSDHRPIPHSGPSITFKEQRSVASDIGVHSGTGSHNRHIPDRADIPLSRRSSNGSKSKARGWWKIGVKLFR</sequence>
<name>A0A319DK31_9EURO</name>
<dbReference type="VEuPathDB" id="FungiDB:BO71DRAFT_395844"/>
<keyword evidence="4" id="KW-1185">Reference proteome</keyword>
<dbReference type="SUPFAM" id="SSF48097">
    <property type="entry name" value="Regulator of G-protein signaling, RGS"/>
    <property type="match status" value="1"/>
</dbReference>
<dbReference type="OrthoDB" id="10266999at2759"/>
<evidence type="ECO:0000256" key="1">
    <source>
        <dbReference type="SAM" id="MobiDB-lite"/>
    </source>
</evidence>
<dbReference type="SMART" id="SM00315">
    <property type="entry name" value="RGS"/>
    <property type="match status" value="1"/>
</dbReference>
<dbReference type="InterPro" id="IPR044926">
    <property type="entry name" value="RGS_subdomain_2"/>
</dbReference>
<feature type="domain" description="RGS" evidence="2">
    <location>
        <begin position="29"/>
        <end position="157"/>
    </location>
</feature>
<accession>A0A319DK31</accession>
<evidence type="ECO:0000313" key="4">
    <source>
        <dbReference type="Proteomes" id="UP000247810"/>
    </source>
</evidence>
<evidence type="ECO:0000259" key="2">
    <source>
        <dbReference type="PROSITE" id="PS50132"/>
    </source>
</evidence>
<dbReference type="CDD" id="cd07440">
    <property type="entry name" value="RGS"/>
    <property type="match status" value="1"/>
</dbReference>